<organism evidence="3 4">
    <name type="scientific">Candidatus Ozemobacter sibiricus</name>
    <dbReference type="NCBI Taxonomy" id="2268124"/>
    <lineage>
        <taxon>Bacteria</taxon>
        <taxon>Candidatus Ozemobacteria</taxon>
        <taxon>Candidatus Ozemobacterales</taxon>
        <taxon>Candidatus Ozemobacteraceae</taxon>
        <taxon>Candidatus Ozemobacter</taxon>
    </lineage>
</organism>
<dbReference type="Pfam" id="PF01520">
    <property type="entry name" value="Amidase_3"/>
    <property type="match status" value="1"/>
</dbReference>
<evidence type="ECO:0000256" key="1">
    <source>
        <dbReference type="ARBA" id="ARBA00022801"/>
    </source>
</evidence>
<dbReference type="InterPro" id="IPR021731">
    <property type="entry name" value="AMIN_dom"/>
</dbReference>
<dbReference type="GO" id="GO:0008745">
    <property type="term" value="F:N-acetylmuramoyl-L-alanine amidase activity"/>
    <property type="evidence" value="ECO:0007669"/>
    <property type="project" value="InterPro"/>
</dbReference>
<dbReference type="Gene3D" id="2.60.40.3500">
    <property type="match status" value="1"/>
</dbReference>
<dbReference type="CDD" id="cd02696">
    <property type="entry name" value="MurNAc-LAA"/>
    <property type="match status" value="1"/>
</dbReference>
<dbReference type="Pfam" id="PF11741">
    <property type="entry name" value="AMIN"/>
    <property type="match status" value="1"/>
</dbReference>
<dbReference type="Gene3D" id="3.10.350.10">
    <property type="entry name" value="LysM domain"/>
    <property type="match status" value="1"/>
</dbReference>
<dbReference type="SUPFAM" id="SSF54106">
    <property type="entry name" value="LysM domain"/>
    <property type="match status" value="1"/>
</dbReference>
<comment type="caution">
    <text evidence="3">The sequence shown here is derived from an EMBL/GenBank/DDBJ whole genome shotgun (WGS) entry which is preliminary data.</text>
</comment>
<evidence type="ECO:0000259" key="2">
    <source>
        <dbReference type="PROSITE" id="PS51782"/>
    </source>
</evidence>
<proteinExistence type="predicted"/>
<dbReference type="GO" id="GO:0009253">
    <property type="term" value="P:peptidoglycan catabolic process"/>
    <property type="evidence" value="ECO:0007669"/>
    <property type="project" value="InterPro"/>
</dbReference>
<dbReference type="AlphaFoldDB" id="A0A367ZIA1"/>
<dbReference type="Proteomes" id="UP000252355">
    <property type="component" value="Unassembled WGS sequence"/>
</dbReference>
<dbReference type="Gene3D" id="3.40.630.40">
    <property type="entry name" value="Zn-dependent exopeptidases"/>
    <property type="match status" value="1"/>
</dbReference>
<keyword evidence="1" id="KW-0378">Hydrolase</keyword>
<dbReference type="PANTHER" id="PTHR30404:SF0">
    <property type="entry name" value="N-ACETYLMURAMOYL-L-ALANINE AMIDASE AMIC"/>
    <property type="match status" value="1"/>
</dbReference>
<dbReference type="SMART" id="SM00646">
    <property type="entry name" value="Ami_3"/>
    <property type="match status" value="1"/>
</dbReference>
<sequence>MTRNRHRDSPILWQLAIKLLFISLLFGGIPGLAPVEAALASDQGCRITDIRFWQSPEEAQIVIDLSAPPQVTPLGTLTDGTVFFDIEKCVFRPGRQRYPLNNPFIQTLNVQARSDGSVRVYFRTGPGVTQRTFVLPRNEAKPDRVVIFLTEPAQNQLARRQQEQLEINRLKAGNVKIVVLDAGHGGEDPGTRGGGIIEKDYVLAMARLIKNVFDRDPRYRAILTRNGDYIIPLERRRQMAEQLGADVFVSIHVNYNRARHIQGIEVYYESPKGAVGEADRLVAELENQQDLVGGVGQTAAPPVAAKQDIVKKQAEIMYRSGQLAGRVEARLAQAVPGLGSRGVRRAGFKVLHSLAMPSILVELGYVSNPVDASFLRNPSAQLRLAQAVYQGVVDFLESQVQPGLDASYVEYVSQVEAARRAQEERARQARLRRQAMLARSQPYTVQKGDTIPKIVNRFKVGKSQFLELNQFSPNRKLKVGEVVRIPGK</sequence>
<dbReference type="CDD" id="cd00118">
    <property type="entry name" value="LysM"/>
    <property type="match status" value="1"/>
</dbReference>
<evidence type="ECO:0000313" key="4">
    <source>
        <dbReference type="Proteomes" id="UP000252355"/>
    </source>
</evidence>
<dbReference type="Pfam" id="PF01476">
    <property type="entry name" value="LysM"/>
    <property type="match status" value="1"/>
</dbReference>
<feature type="domain" description="LysM" evidence="2">
    <location>
        <begin position="441"/>
        <end position="485"/>
    </location>
</feature>
<dbReference type="PANTHER" id="PTHR30404">
    <property type="entry name" value="N-ACETYLMURAMOYL-L-ALANINE AMIDASE"/>
    <property type="match status" value="1"/>
</dbReference>
<dbReference type="EMBL" id="QOQW01000032">
    <property type="protein sequence ID" value="RCK77833.1"/>
    <property type="molecule type" value="Genomic_DNA"/>
</dbReference>
<dbReference type="PROSITE" id="PS51782">
    <property type="entry name" value="LYSM"/>
    <property type="match status" value="1"/>
</dbReference>
<protein>
    <submittedName>
        <fullName evidence="3">N-acetylmuramoyl-L-alanine amidase</fullName>
    </submittedName>
</protein>
<dbReference type="GO" id="GO:0030288">
    <property type="term" value="C:outer membrane-bounded periplasmic space"/>
    <property type="evidence" value="ECO:0007669"/>
    <property type="project" value="TreeGrafter"/>
</dbReference>
<name>A0A367ZIA1_9BACT</name>
<dbReference type="SUPFAM" id="SSF53187">
    <property type="entry name" value="Zn-dependent exopeptidases"/>
    <property type="match status" value="1"/>
</dbReference>
<gene>
    <name evidence="3" type="ORF">OZSIB_2602</name>
</gene>
<dbReference type="InterPro" id="IPR002508">
    <property type="entry name" value="MurNAc-LAA_cat"/>
</dbReference>
<dbReference type="InterPro" id="IPR018392">
    <property type="entry name" value="LysM"/>
</dbReference>
<dbReference type="InterPro" id="IPR036779">
    <property type="entry name" value="LysM_dom_sf"/>
</dbReference>
<dbReference type="InterPro" id="IPR050695">
    <property type="entry name" value="N-acetylmuramoyl_amidase_3"/>
</dbReference>
<reference evidence="3 4" key="1">
    <citation type="submission" date="2018-05" db="EMBL/GenBank/DDBJ databases">
        <title>A metagenomic window into the 2 km-deep terrestrial subsurface aquifer revealed taxonomically and functionally diverse microbial community comprising novel uncultured bacterial lineages.</title>
        <authorList>
            <person name="Kadnikov V.V."/>
            <person name="Mardanov A.V."/>
            <person name="Beletsky A.V."/>
            <person name="Banks D."/>
            <person name="Pimenov N.V."/>
            <person name="Frank Y.A."/>
            <person name="Karnachuk O.V."/>
            <person name="Ravin N.V."/>
        </authorList>
    </citation>
    <scope>NUCLEOTIDE SEQUENCE [LARGE SCALE GENOMIC DNA]</scope>
    <source>
        <strain evidence="3">BY5</strain>
    </source>
</reference>
<accession>A0A367ZIA1</accession>
<evidence type="ECO:0000313" key="3">
    <source>
        <dbReference type="EMBL" id="RCK77833.1"/>
    </source>
</evidence>
<dbReference type="SMART" id="SM00257">
    <property type="entry name" value="LysM"/>
    <property type="match status" value="1"/>
</dbReference>